<proteinExistence type="inferred from homology"/>
<dbReference type="AlphaFoldDB" id="A0A848IYA1"/>
<accession>A0A848IYA1</accession>
<dbReference type="GO" id="GO:1990133">
    <property type="term" value="C:molybdopterin adenylyltransferase complex"/>
    <property type="evidence" value="ECO:0007669"/>
    <property type="project" value="TreeGrafter"/>
</dbReference>
<keyword evidence="5" id="KW-1185">Reference proteome</keyword>
<comment type="similarity">
    <text evidence="2">Belongs to the MoaD family.</text>
</comment>
<evidence type="ECO:0000256" key="1">
    <source>
        <dbReference type="ARBA" id="ARBA00022741"/>
    </source>
</evidence>
<dbReference type="EMBL" id="JABBNU010000004">
    <property type="protein sequence ID" value="NMM48301.1"/>
    <property type="molecule type" value="Genomic_DNA"/>
</dbReference>
<dbReference type="InterPro" id="IPR016155">
    <property type="entry name" value="Mopterin_synth/thiamin_S_b"/>
</dbReference>
<evidence type="ECO:0000313" key="4">
    <source>
        <dbReference type="EMBL" id="NMM48301.1"/>
    </source>
</evidence>
<dbReference type="Proteomes" id="UP000559010">
    <property type="component" value="Unassembled WGS sequence"/>
</dbReference>
<comment type="caution">
    <text evidence="4">The sequence shown here is derived from an EMBL/GenBank/DDBJ whole genome shotgun (WGS) entry which is preliminary data.</text>
</comment>
<dbReference type="GO" id="GO:0006777">
    <property type="term" value="P:Mo-molybdopterin cofactor biosynthetic process"/>
    <property type="evidence" value="ECO:0007669"/>
    <property type="project" value="InterPro"/>
</dbReference>
<evidence type="ECO:0000256" key="2">
    <source>
        <dbReference type="ARBA" id="ARBA00024200"/>
    </source>
</evidence>
<gene>
    <name evidence="4" type="ORF">HH304_07815</name>
</gene>
<keyword evidence="1" id="KW-0547">Nucleotide-binding</keyword>
<protein>
    <recommendedName>
        <fullName evidence="3">Molybdopterin synthase sulfur carrier subunit</fullName>
    </recommendedName>
</protein>
<dbReference type="Gene3D" id="3.10.20.30">
    <property type="match status" value="1"/>
</dbReference>
<dbReference type="InterPro" id="IPR003749">
    <property type="entry name" value="ThiS/MoaD-like"/>
</dbReference>
<evidence type="ECO:0000256" key="3">
    <source>
        <dbReference type="ARBA" id="ARBA00024247"/>
    </source>
</evidence>
<dbReference type="CDD" id="cd00754">
    <property type="entry name" value="Ubl_MoaD"/>
    <property type="match status" value="1"/>
</dbReference>
<dbReference type="RefSeq" id="WP_169679889.1">
    <property type="nucleotide sequence ID" value="NZ_JABBNU010000004.1"/>
</dbReference>
<sequence length="78" mass="8636">MKLKLKYFGMIAEATGMNEETIDVSDDFTASELKYHLIKQYDLTDPASIQIAVNKSLETDIRLNEGDEVAILPPFAGG</sequence>
<dbReference type="SUPFAM" id="SSF54285">
    <property type="entry name" value="MoaD/ThiS"/>
    <property type="match status" value="1"/>
</dbReference>
<organism evidence="4 5">
    <name type="scientific">Marinigracilibium pacificum</name>
    <dbReference type="NCBI Taxonomy" id="2729599"/>
    <lineage>
        <taxon>Bacteria</taxon>
        <taxon>Pseudomonadati</taxon>
        <taxon>Bacteroidota</taxon>
        <taxon>Cytophagia</taxon>
        <taxon>Cytophagales</taxon>
        <taxon>Flammeovirgaceae</taxon>
        <taxon>Marinigracilibium</taxon>
    </lineage>
</organism>
<dbReference type="Pfam" id="PF02597">
    <property type="entry name" value="ThiS"/>
    <property type="match status" value="1"/>
</dbReference>
<reference evidence="4 5" key="1">
    <citation type="submission" date="2020-04" db="EMBL/GenBank/DDBJ databases">
        <title>Flammeovirgaceae bacterium KN852 isolated from deep sea.</title>
        <authorList>
            <person name="Zhang D.-C."/>
        </authorList>
    </citation>
    <scope>NUCLEOTIDE SEQUENCE [LARGE SCALE GENOMIC DNA]</scope>
    <source>
        <strain evidence="4 5">KN852</strain>
    </source>
</reference>
<dbReference type="PANTHER" id="PTHR33359">
    <property type="entry name" value="MOLYBDOPTERIN SYNTHASE SULFUR CARRIER SUBUNIT"/>
    <property type="match status" value="1"/>
</dbReference>
<evidence type="ECO:0000313" key="5">
    <source>
        <dbReference type="Proteomes" id="UP000559010"/>
    </source>
</evidence>
<name>A0A848IYA1_9BACT</name>
<dbReference type="GO" id="GO:0000166">
    <property type="term" value="F:nucleotide binding"/>
    <property type="evidence" value="ECO:0007669"/>
    <property type="project" value="UniProtKB-KW"/>
</dbReference>
<dbReference type="InterPro" id="IPR044672">
    <property type="entry name" value="MOCS2A"/>
</dbReference>
<dbReference type="PANTHER" id="PTHR33359:SF1">
    <property type="entry name" value="MOLYBDOPTERIN SYNTHASE SULFUR CARRIER SUBUNIT"/>
    <property type="match status" value="1"/>
</dbReference>
<dbReference type="InterPro" id="IPR012675">
    <property type="entry name" value="Beta-grasp_dom_sf"/>
</dbReference>